<organism evidence="2 3">
    <name type="scientific">Plasmodium yoelii yoelii</name>
    <dbReference type="NCBI Taxonomy" id="73239"/>
    <lineage>
        <taxon>Eukaryota</taxon>
        <taxon>Sar</taxon>
        <taxon>Alveolata</taxon>
        <taxon>Apicomplexa</taxon>
        <taxon>Aconoidasida</taxon>
        <taxon>Haemosporida</taxon>
        <taxon>Plasmodiidae</taxon>
        <taxon>Plasmodium</taxon>
        <taxon>Plasmodium (Vinckeia)</taxon>
    </lineage>
</organism>
<keyword evidence="1" id="KW-0472">Membrane</keyword>
<keyword evidence="1" id="KW-1133">Transmembrane helix</keyword>
<comment type="caution">
    <text evidence="2">The sequence shown here is derived from an EMBL/GenBank/DDBJ whole genome shotgun (WGS) entry which is preliminary data.</text>
</comment>
<dbReference type="AlphaFoldDB" id="Q7RP32"/>
<proteinExistence type="predicted"/>
<dbReference type="InParanoid" id="Q7RP32"/>
<keyword evidence="1" id="KW-0812">Transmembrane</keyword>
<evidence type="ECO:0000313" key="3">
    <source>
        <dbReference type="Proteomes" id="UP000008553"/>
    </source>
</evidence>
<dbReference type="STRING" id="73239.Q7RP32"/>
<feature type="transmembrane region" description="Helical" evidence="1">
    <location>
        <begin position="96"/>
        <end position="114"/>
    </location>
</feature>
<name>Q7RP32_PLAYO</name>
<gene>
    <name evidence="2" type="ORF">PY01629</name>
</gene>
<feature type="transmembrane region" description="Helical" evidence="1">
    <location>
        <begin position="153"/>
        <end position="176"/>
    </location>
</feature>
<feature type="transmembrane region" description="Helical" evidence="1">
    <location>
        <begin position="197"/>
        <end position="216"/>
    </location>
</feature>
<protein>
    <submittedName>
        <fullName evidence="2">Uncharacterized protein</fullName>
    </submittedName>
</protein>
<evidence type="ECO:0000256" key="1">
    <source>
        <dbReference type="SAM" id="Phobius"/>
    </source>
</evidence>
<sequence length="382" mass="46260">MYCQNKENITKCNYSTSIINCVHCSNDYINNKDDPNYNIFKNESQKNCMRNEKFEKWYKNPLNKYIREIVYKKSLSQNITCDFIYIKNPLKHLKDYNLFTSFFIVLYSCLIFMLNDENEAIRYQTKIAIIHFMKKNVLNISNNIKDITCTEFFLYYISLYYNKIAAYMLNFCIYQVKNCINDSLYYNPPKLFDQEKYNLYINNILLNHLFMFYYIYNIHIITEKNAISYFVKDTETEIDFNNFIDSLHNRKKDKIVENVNISTLSVELNKSLNAMKSHNPDLYLLKHPRIKLYFKNYKKLRRLFTFNNINLYYNSYFCDEVEIIKNKLSSICDIFKLIKYETNPFLLKTMEILLSILNNAYLKNERFFPDIYTLLYSLKMTM</sequence>
<accession>Q7RP32</accession>
<dbReference type="Proteomes" id="UP000008553">
    <property type="component" value="Unassembled WGS sequence"/>
</dbReference>
<dbReference type="PaxDb" id="73239-Q7RP32"/>
<evidence type="ECO:0000313" key="2">
    <source>
        <dbReference type="EMBL" id="EAA20978.1"/>
    </source>
</evidence>
<dbReference type="EMBL" id="AABL01000438">
    <property type="protein sequence ID" value="EAA20978.1"/>
    <property type="molecule type" value="Genomic_DNA"/>
</dbReference>
<keyword evidence="3" id="KW-1185">Reference proteome</keyword>
<reference evidence="2 3" key="1">
    <citation type="journal article" date="2002" name="Nature">
        <title>Genome sequence and comparative analysis of the model rodent malaria parasite Plasmodium yoelii yoelii.</title>
        <authorList>
            <person name="Carlton J.M."/>
            <person name="Angiuoli S.V."/>
            <person name="Suh B.B."/>
            <person name="Kooij T.W."/>
            <person name="Pertea M."/>
            <person name="Silva J.C."/>
            <person name="Ermolaeva M.D."/>
            <person name="Allen J.E."/>
            <person name="Selengut J.D."/>
            <person name="Koo H.L."/>
            <person name="Peterson J.D."/>
            <person name="Pop M."/>
            <person name="Kosack D.S."/>
            <person name="Shumway M.F."/>
            <person name="Bidwell S.L."/>
            <person name="Shallom S.J."/>
            <person name="van Aken S.E."/>
            <person name="Riedmuller S.B."/>
            <person name="Feldblyum T.V."/>
            <person name="Cho J.K."/>
            <person name="Quackenbush J."/>
            <person name="Sedegah M."/>
            <person name="Shoaibi A."/>
            <person name="Cummings L.M."/>
            <person name="Florens L."/>
            <person name="Yates J.R."/>
            <person name="Raine J.D."/>
            <person name="Sinden R.E."/>
            <person name="Harris M.A."/>
            <person name="Cunningham D.A."/>
            <person name="Preiser P.R."/>
            <person name="Bergman L.W."/>
            <person name="Vaidya A.B."/>
            <person name="van Lin L.H."/>
            <person name="Janse C.J."/>
            <person name="Waters A.P."/>
            <person name="Smith H.O."/>
            <person name="White O.R."/>
            <person name="Salzberg S.L."/>
            <person name="Venter J.C."/>
            <person name="Fraser C.M."/>
            <person name="Hoffman S.L."/>
            <person name="Gardner M.J."/>
            <person name="Carucci D.J."/>
        </authorList>
    </citation>
    <scope>NUCLEOTIDE SEQUENCE [LARGE SCALE GENOMIC DNA]</scope>
    <source>
        <strain evidence="2 3">17XNL</strain>
    </source>
</reference>